<gene>
    <name evidence="6" type="primary">ppiD_2</name>
    <name evidence="6" type="ORF">NCTC10638_03643</name>
</gene>
<keyword evidence="5" id="KW-1133">Transmembrane helix</keyword>
<sequence length="67" mass="7450">MIEKMHERTNGPVFKIIFALVSISFVIGGIGTGLISQDNSVAKVNGEEISQQLFNNTLNREQNRLKC</sequence>
<evidence type="ECO:0000256" key="2">
    <source>
        <dbReference type="ARBA" id="ARBA00022475"/>
    </source>
</evidence>
<dbReference type="Proteomes" id="UP000254802">
    <property type="component" value="Unassembled WGS sequence"/>
</dbReference>
<accession>A0A378N7P5</accession>
<protein>
    <submittedName>
        <fullName evidence="6">Peptidyl-prolyl cis-trans isomerase D</fullName>
        <ecNumber evidence="6">5.2.1.8</ecNumber>
    </submittedName>
</protein>
<dbReference type="PANTHER" id="PTHR47529:SF1">
    <property type="entry name" value="PERIPLASMIC CHAPERONE PPID"/>
    <property type="match status" value="1"/>
</dbReference>
<dbReference type="GO" id="GO:0005886">
    <property type="term" value="C:plasma membrane"/>
    <property type="evidence" value="ECO:0007669"/>
    <property type="project" value="UniProtKB-SubCell"/>
</dbReference>
<evidence type="ECO:0000313" key="7">
    <source>
        <dbReference type="Proteomes" id="UP000254802"/>
    </source>
</evidence>
<evidence type="ECO:0000256" key="1">
    <source>
        <dbReference type="ARBA" id="ARBA00004236"/>
    </source>
</evidence>
<feature type="transmembrane region" description="Helical" evidence="5">
    <location>
        <begin position="12"/>
        <end position="35"/>
    </location>
</feature>
<keyword evidence="5" id="KW-0812">Transmembrane</keyword>
<proteinExistence type="predicted"/>
<evidence type="ECO:0000313" key="6">
    <source>
        <dbReference type="EMBL" id="STY64462.1"/>
    </source>
</evidence>
<keyword evidence="3 5" id="KW-0472">Membrane</keyword>
<dbReference type="EC" id="5.2.1.8" evidence="6"/>
<dbReference type="PANTHER" id="PTHR47529">
    <property type="entry name" value="PEPTIDYL-PROLYL CIS-TRANS ISOMERASE D"/>
    <property type="match status" value="1"/>
</dbReference>
<dbReference type="GO" id="GO:0003755">
    <property type="term" value="F:peptidyl-prolyl cis-trans isomerase activity"/>
    <property type="evidence" value="ECO:0007669"/>
    <property type="project" value="UniProtKB-EC"/>
</dbReference>
<reference evidence="6 7" key="1">
    <citation type="submission" date="2018-06" db="EMBL/GenBank/DDBJ databases">
        <authorList>
            <consortium name="Pathogen Informatics"/>
            <person name="Doyle S."/>
        </authorList>
    </citation>
    <scope>NUCLEOTIDE SEQUENCE [LARGE SCALE GENOMIC DNA]</scope>
    <source>
        <strain evidence="6 7">NCTC10638</strain>
    </source>
</reference>
<evidence type="ECO:0000256" key="3">
    <source>
        <dbReference type="ARBA" id="ARBA00023136"/>
    </source>
</evidence>
<keyword evidence="4" id="KW-0143">Chaperone</keyword>
<dbReference type="AlphaFoldDB" id="A0A378N7P5"/>
<organism evidence="6 7">
    <name type="scientific">Mannheimia haemolytica</name>
    <name type="common">Pasteurella haemolytica</name>
    <dbReference type="NCBI Taxonomy" id="75985"/>
    <lineage>
        <taxon>Bacteria</taxon>
        <taxon>Pseudomonadati</taxon>
        <taxon>Pseudomonadota</taxon>
        <taxon>Gammaproteobacteria</taxon>
        <taxon>Pasteurellales</taxon>
        <taxon>Pasteurellaceae</taxon>
        <taxon>Mannheimia</taxon>
    </lineage>
</organism>
<comment type="subcellular location">
    <subcellularLocation>
        <location evidence="1">Cell membrane</location>
    </subcellularLocation>
</comment>
<keyword evidence="2" id="KW-1003">Cell membrane</keyword>
<evidence type="ECO:0000256" key="5">
    <source>
        <dbReference type="SAM" id="Phobius"/>
    </source>
</evidence>
<name>A0A378N7P5_MANHA</name>
<dbReference type="Pfam" id="PF13624">
    <property type="entry name" value="SurA_N_3"/>
    <property type="match status" value="1"/>
</dbReference>
<keyword evidence="6" id="KW-0413">Isomerase</keyword>
<evidence type="ECO:0000256" key="4">
    <source>
        <dbReference type="ARBA" id="ARBA00023186"/>
    </source>
</evidence>
<dbReference type="InterPro" id="IPR052029">
    <property type="entry name" value="PpiD_chaperone"/>
</dbReference>
<dbReference type="EMBL" id="UGPN01000002">
    <property type="protein sequence ID" value="STY64462.1"/>
    <property type="molecule type" value="Genomic_DNA"/>
</dbReference>